<name>A0A519BC11_9DELT</name>
<gene>
    <name evidence="2" type="ORF">EVJ47_00545</name>
</gene>
<accession>A0A519BC11</accession>
<sequence length="95" mass="10537">METFIFDTLAYAEKLTSAGMPEKQAKAIAEAQADILSKSLLDSVATKADLKELEARIDIKMNQLEIRLIKWFAGLFIVQIGVTVGIVLTVIKFLH</sequence>
<keyword evidence="1" id="KW-0472">Membrane</keyword>
<dbReference type="AlphaFoldDB" id="A0A519BC11"/>
<organism evidence="2 3">
    <name type="scientific">Candidatus Acidulodesulfobacterium ferriphilum</name>
    <dbReference type="NCBI Taxonomy" id="2597223"/>
    <lineage>
        <taxon>Bacteria</taxon>
        <taxon>Deltaproteobacteria</taxon>
        <taxon>Candidatus Acidulodesulfobacterales</taxon>
        <taxon>Candidatus Acidulodesulfobacterium</taxon>
    </lineage>
</organism>
<dbReference type="Proteomes" id="UP000320813">
    <property type="component" value="Unassembled WGS sequence"/>
</dbReference>
<dbReference type="EMBL" id="SGBD01000001">
    <property type="protein sequence ID" value="RZD14809.1"/>
    <property type="molecule type" value="Genomic_DNA"/>
</dbReference>
<proteinExistence type="predicted"/>
<evidence type="ECO:0000313" key="3">
    <source>
        <dbReference type="Proteomes" id="UP000320813"/>
    </source>
</evidence>
<reference evidence="2 3" key="1">
    <citation type="submission" date="2019-01" db="EMBL/GenBank/DDBJ databases">
        <title>Insights into ecological role of a new deltaproteobacterial order Candidatus Sinidesulfobacterales (Sva0485) by metagenomics and metatranscriptomics.</title>
        <authorList>
            <person name="Tan S."/>
            <person name="Liu J."/>
            <person name="Fang Y."/>
            <person name="Hedlund B.P."/>
            <person name="Lian Z.H."/>
            <person name="Huang L.Y."/>
            <person name="Li J.T."/>
            <person name="Huang L.N."/>
            <person name="Li W.J."/>
            <person name="Jiang H.C."/>
            <person name="Dong H.L."/>
            <person name="Shu W.S."/>
        </authorList>
    </citation>
    <scope>NUCLEOTIDE SEQUENCE [LARGE SCALE GENOMIC DNA]</scope>
    <source>
        <strain evidence="2">AP3</strain>
    </source>
</reference>
<comment type="caution">
    <text evidence="2">The sequence shown here is derived from an EMBL/GenBank/DDBJ whole genome shotgun (WGS) entry which is preliminary data.</text>
</comment>
<evidence type="ECO:0000256" key="1">
    <source>
        <dbReference type="SAM" id="Phobius"/>
    </source>
</evidence>
<protein>
    <submittedName>
        <fullName evidence="2">DUF1640 domain-containing protein</fullName>
    </submittedName>
</protein>
<keyword evidence="1" id="KW-0812">Transmembrane</keyword>
<evidence type="ECO:0000313" key="2">
    <source>
        <dbReference type="EMBL" id="RZD14809.1"/>
    </source>
</evidence>
<keyword evidence="1" id="KW-1133">Transmembrane helix</keyword>
<feature type="transmembrane region" description="Helical" evidence="1">
    <location>
        <begin position="71"/>
        <end position="94"/>
    </location>
</feature>